<reference evidence="2" key="2">
    <citation type="submission" date="2014-09" db="EMBL/GenBank/DDBJ databases">
        <authorList>
            <consortium name="NBRP consortium"/>
            <person name="Sawabe T."/>
            <person name="Meirelles P."/>
            <person name="Nakanishi M."/>
            <person name="Sayaka M."/>
            <person name="Hattori M."/>
            <person name="Ohkuma M."/>
        </authorList>
    </citation>
    <scope>NUCLEOTIDE SEQUENCE [LARGE SCALE GENOMIC DNA]</scope>
    <source>
        <strain evidence="2">JCM 19239</strain>
    </source>
</reference>
<evidence type="ECO:0000313" key="1">
    <source>
        <dbReference type="EMBL" id="GAL31413.1"/>
    </source>
</evidence>
<sequence length="76" mass="8702">MDANLAFFKPWETKLAQWIAEGKQPYLMIHTPDNVEAPELAITLYNQLKASQLGNLELAEIPTFPSLRDDHQISMF</sequence>
<evidence type="ECO:0008006" key="3">
    <source>
        <dbReference type="Google" id="ProtNLM"/>
    </source>
</evidence>
<proteinExistence type="predicted"/>
<dbReference type="InterPro" id="IPR036520">
    <property type="entry name" value="UPF0759_sf"/>
</dbReference>
<organism evidence="1 2">
    <name type="scientific">Vibrio variabilis</name>
    <dbReference type="NCBI Taxonomy" id="990271"/>
    <lineage>
        <taxon>Bacteria</taxon>
        <taxon>Pseudomonadati</taxon>
        <taxon>Pseudomonadota</taxon>
        <taxon>Gammaproteobacteria</taxon>
        <taxon>Vibrionales</taxon>
        <taxon>Vibrionaceae</taxon>
        <taxon>Vibrio</taxon>
    </lineage>
</organism>
<dbReference type="EMBL" id="BBMS01000161">
    <property type="protein sequence ID" value="GAL31413.1"/>
    <property type="molecule type" value="Genomic_DNA"/>
</dbReference>
<gene>
    <name evidence="1" type="ORF">JCM19239_7863</name>
</gene>
<comment type="caution">
    <text evidence="1">The sequence shown here is derived from an EMBL/GenBank/DDBJ whole genome shotgun (WGS) entry which is preliminary data.</text>
</comment>
<evidence type="ECO:0000313" key="2">
    <source>
        <dbReference type="Proteomes" id="UP000029223"/>
    </source>
</evidence>
<keyword evidence="2" id="KW-1185">Reference proteome</keyword>
<protein>
    <recommendedName>
        <fullName evidence="3">DUF72 domain-containing protein</fullName>
    </recommendedName>
</protein>
<reference evidence="2" key="1">
    <citation type="submission" date="2014-09" db="EMBL/GenBank/DDBJ databases">
        <title>Vibrio variabilis JCM 19239. (C206) whole genome shotgun sequence.</title>
        <authorList>
            <person name="Sawabe T."/>
            <person name="Meirelles P."/>
            <person name="Nakanishi M."/>
            <person name="Sayaka M."/>
            <person name="Hattori M."/>
            <person name="Ohkuma M."/>
        </authorList>
    </citation>
    <scope>NUCLEOTIDE SEQUENCE [LARGE SCALE GENOMIC DNA]</scope>
    <source>
        <strain evidence="2">JCM 19239</strain>
    </source>
</reference>
<dbReference type="SUPFAM" id="SSF117396">
    <property type="entry name" value="TM1631-like"/>
    <property type="match status" value="1"/>
</dbReference>
<name>A0ABQ0JRM4_9VIBR</name>
<accession>A0ABQ0JRM4</accession>
<dbReference type="Proteomes" id="UP000029223">
    <property type="component" value="Unassembled WGS sequence"/>
</dbReference>